<dbReference type="Gene3D" id="3.40.1550.10">
    <property type="entry name" value="CheC-like"/>
    <property type="match status" value="1"/>
</dbReference>
<reference evidence="13 14" key="1">
    <citation type="submission" date="2020-03" db="EMBL/GenBank/DDBJ databases">
        <title>Genomic Encyclopedia of Type Strains, Phase IV (KMG-IV): sequencing the most valuable type-strain genomes for metagenomic binning, comparative biology and taxonomic classification.</title>
        <authorList>
            <person name="Goeker M."/>
        </authorList>
    </citation>
    <scope>NUCLEOTIDE SEQUENCE [LARGE SCALE GENOMIC DNA]</scope>
    <source>
        <strain evidence="13 14">DSM 4733</strain>
    </source>
</reference>
<organism evidence="13 14">
    <name type="scientific">Sphingomonas leidyi</name>
    <dbReference type="NCBI Taxonomy" id="68569"/>
    <lineage>
        <taxon>Bacteria</taxon>
        <taxon>Pseudomonadati</taxon>
        <taxon>Pseudomonadota</taxon>
        <taxon>Alphaproteobacteria</taxon>
        <taxon>Sphingomonadales</taxon>
        <taxon>Sphingomonadaceae</taxon>
        <taxon>Sphingomonas</taxon>
    </lineage>
</organism>
<evidence type="ECO:0000256" key="10">
    <source>
        <dbReference type="ARBA" id="ARBA00025044"/>
    </source>
</evidence>
<dbReference type="InterPro" id="IPR028976">
    <property type="entry name" value="CheC-like_sf"/>
</dbReference>
<dbReference type="SUPFAM" id="SSF101801">
    <property type="entry name" value="Surface presentation of antigens (SPOA)"/>
    <property type="match status" value="1"/>
</dbReference>
<comment type="subcellular location">
    <subcellularLocation>
        <location evidence="1">Bacterial flagellum basal body</location>
    </subcellularLocation>
    <subcellularLocation>
        <location evidence="2">Cell membrane</location>
        <topology evidence="2">Peripheral membrane protein</topology>
    </subcellularLocation>
</comment>
<keyword evidence="13" id="KW-0969">Cilium</keyword>
<dbReference type="InterPro" id="IPR001689">
    <property type="entry name" value="Flag_FliM"/>
</dbReference>
<evidence type="ECO:0000256" key="8">
    <source>
        <dbReference type="ARBA" id="ARBA00023136"/>
    </source>
</evidence>
<evidence type="ECO:0000256" key="9">
    <source>
        <dbReference type="ARBA" id="ARBA00023143"/>
    </source>
</evidence>
<name>A0A7X5V253_9SPHN</name>
<dbReference type="GO" id="GO:0003774">
    <property type="term" value="F:cytoskeletal motor activity"/>
    <property type="evidence" value="ECO:0007669"/>
    <property type="project" value="InterPro"/>
</dbReference>
<dbReference type="Pfam" id="PF02154">
    <property type="entry name" value="FliM"/>
    <property type="match status" value="1"/>
</dbReference>
<keyword evidence="8" id="KW-0472">Membrane</keyword>
<keyword evidence="13" id="KW-0282">Flagellum</keyword>
<dbReference type="GO" id="GO:0050918">
    <property type="term" value="P:positive chemotaxis"/>
    <property type="evidence" value="ECO:0007669"/>
    <property type="project" value="TreeGrafter"/>
</dbReference>
<dbReference type="Proteomes" id="UP000564677">
    <property type="component" value="Unassembled WGS sequence"/>
</dbReference>
<evidence type="ECO:0000256" key="7">
    <source>
        <dbReference type="ARBA" id="ARBA00022779"/>
    </source>
</evidence>
<keyword evidence="13" id="KW-0966">Cell projection</keyword>
<dbReference type="EMBL" id="JAASQV010000002">
    <property type="protein sequence ID" value="NIJ65822.1"/>
    <property type="molecule type" value="Genomic_DNA"/>
</dbReference>
<keyword evidence="7" id="KW-0283">Flagellar rotation</keyword>
<dbReference type="InterPro" id="IPR036429">
    <property type="entry name" value="SpoA-like_sf"/>
</dbReference>
<protein>
    <recommendedName>
        <fullName evidence="4">Flagellar motor switch protein FliM</fullName>
    </recommendedName>
</protein>
<evidence type="ECO:0000256" key="4">
    <source>
        <dbReference type="ARBA" id="ARBA00021898"/>
    </source>
</evidence>
<dbReference type="GO" id="GO:0071978">
    <property type="term" value="P:bacterial-type flagellum-dependent swarming motility"/>
    <property type="evidence" value="ECO:0007669"/>
    <property type="project" value="TreeGrafter"/>
</dbReference>
<dbReference type="GO" id="GO:0009425">
    <property type="term" value="C:bacterial-type flagellum basal body"/>
    <property type="evidence" value="ECO:0007669"/>
    <property type="project" value="UniProtKB-SubCell"/>
</dbReference>
<evidence type="ECO:0000313" key="14">
    <source>
        <dbReference type="Proteomes" id="UP000564677"/>
    </source>
</evidence>
<evidence type="ECO:0000256" key="11">
    <source>
        <dbReference type="SAM" id="MobiDB-lite"/>
    </source>
</evidence>
<evidence type="ECO:0000256" key="2">
    <source>
        <dbReference type="ARBA" id="ARBA00004202"/>
    </source>
</evidence>
<dbReference type="PANTHER" id="PTHR30034:SF6">
    <property type="entry name" value="YOP PROTEINS TRANSLOCATION PROTEIN Q"/>
    <property type="match status" value="1"/>
</dbReference>
<evidence type="ECO:0000256" key="1">
    <source>
        <dbReference type="ARBA" id="ARBA00004117"/>
    </source>
</evidence>
<evidence type="ECO:0000256" key="5">
    <source>
        <dbReference type="ARBA" id="ARBA00022475"/>
    </source>
</evidence>
<keyword evidence="5" id="KW-1003">Cell membrane</keyword>
<gene>
    <name evidence="13" type="ORF">FHR20_002784</name>
</gene>
<feature type="compositionally biased region" description="Basic and acidic residues" evidence="11">
    <location>
        <begin position="10"/>
        <end position="21"/>
    </location>
</feature>
<dbReference type="Pfam" id="PF01052">
    <property type="entry name" value="FliMN_C"/>
    <property type="match status" value="1"/>
</dbReference>
<dbReference type="AlphaFoldDB" id="A0A7X5V253"/>
<comment type="caution">
    <text evidence="13">The sequence shown here is derived from an EMBL/GenBank/DDBJ whole genome shotgun (WGS) entry which is preliminary data.</text>
</comment>
<dbReference type="PANTHER" id="PTHR30034">
    <property type="entry name" value="FLAGELLAR MOTOR SWITCH PROTEIN FLIM"/>
    <property type="match status" value="1"/>
</dbReference>
<keyword evidence="14" id="KW-1185">Reference proteome</keyword>
<evidence type="ECO:0000313" key="13">
    <source>
        <dbReference type="EMBL" id="NIJ65822.1"/>
    </source>
</evidence>
<proteinExistence type="inferred from homology"/>
<dbReference type="CDD" id="cd17908">
    <property type="entry name" value="FliM"/>
    <property type="match status" value="1"/>
</dbReference>
<comment type="function">
    <text evidence="10">FliM is one of three proteins (FliG, FliN, FliM) that forms the rotor-mounted switch complex (C ring), located at the base of the basal body. This complex interacts with the CheY and CheZ chemotaxis proteins, in addition to contacting components of the motor that determine the direction of flagellar rotation.</text>
</comment>
<dbReference type="InterPro" id="IPR001543">
    <property type="entry name" value="FliN-like_C"/>
</dbReference>
<dbReference type="Gene3D" id="2.30.330.10">
    <property type="entry name" value="SpoA-like"/>
    <property type="match status" value="1"/>
</dbReference>
<keyword evidence="9" id="KW-0975">Bacterial flagellum</keyword>
<dbReference type="RefSeq" id="WP_167300150.1">
    <property type="nucleotide sequence ID" value="NZ_JAASQV010000002.1"/>
</dbReference>
<evidence type="ECO:0000256" key="3">
    <source>
        <dbReference type="ARBA" id="ARBA00011049"/>
    </source>
</evidence>
<feature type="region of interest" description="Disordered" evidence="11">
    <location>
        <begin position="1"/>
        <end position="28"/>
    </location>
</feature>
<dbReference type="GO" id="GO:0005886">
    <property type="term" value="C:plasma membrane"/>
    <property type="evidence" value="ECO:0007669"/>
    <property type="project" value="UniProtKB-SubCell"/>
</dbReference>
<feature type="domain" description="Flagellar motor switch protein FliN-like C-terminal" evidence="12">
    <location>
        <begin position="239"/>
        <end position="306"/>
    </location>
</feature>
<evidence type="ECO:0000259" key="12">
    <source>
        <dbReference type="Pfam" id="PF01052"/>
    </source>
</evidence>
<sequence length="315" mass="33834">MVNSPSSDGTAERRERPRASAEHAPALGTANLNPFGDLVTLQHLSARLAKSLKGAFEGLLRKDLRAWAEPLSVQRFADYKAERGSALSAWQPMAMGNARVRAQFVLEAGLVFEMLDAFFGGDGEAPHPLPGEFTPSAEALVGRLAQSATPLLDRAWEPLSRIVFRAEAAPNLAAAPDFGADEPVVVTRFGLAEGEGRPHFFDILYPVAALKPHGAALMVKVHGNKDEVEPEWRSGLTRAVMAVTLPVRSVLAEPTMPLGRLLELKEGDVIPIDFGPEVPVMVAKRRLGTGLVGTANGRAAVRLTSLEPINAEDFQ</sequence>
<keyword evidence="6" id="KW-0145">Chemotaxis</keyword>
<comment type="similarity">
    <text evidence="3">Belongs to the FliM family.</text>
</comment>
<accession>A0A7X5V253</accession>
<evidence type="ECO:0000256" key="6">
    <source>
        <dbReference type="ARBA" id="ARBA00022500"/>
    </source>
</evidence>